<keyword evidence="3 7" id="KW-0479">Metal-binding</keyword>
<dbReference type="RefSeq" id="XP_058982653.1">
    <property type="nucleotide sequence ID" value="XM_059126670.1"/>
</dbReference>
<dbReference type="InterPro" id="IPR001128">
    <property type="entry name" value="Cyt_P450"/>
</dbReference>
<reference evidence="10" key="1">
    <citation type="submission" date="2025-08" db="UniProtKB">
        <authorList>
            <consortium name="RefSeq"/>
        </authorList>
    </citation>
    <scope>IDENTIFICATION</scope>
    <source>
        <strain evidence="10">Aabys</strain>
        <tissue evidence="10">Whole body</tissue>
    </source>
</reference>
<dbReference type="Pfam" id="PF00067">
    <property type="entry name" value="p450"/>
    <property type="match status" value="2"/>
</dbReference>
<evidence type="ECO:0000313" key="9">
    <source>
        <dbReference type="Proteomes" id="UP001652621"/>
    </source>
</evidence>
<dbReference type="PRINTS" id="PR00463">
    <property type="entry name" value="EP450I"/>
</dbReference>
<dbReference type="GeneID" id="101900639"/>
<comment type="similarity">
    <text evidence="2 7">Belongs to the cytochrome P450 family.</text>
</comment>
<dbReference type="InterPro" id="IPR017972">
    <property type="entry name" value="Cyt_P450_CS"/>
</dbReference>
<proteinExistence type="inferred from homology"/>
<keyword evidence="4 7" id="KW-0560">Oxidoreductase</keyword>
<evidence type="ECO:0000256" key="7">
    <source>
        <dbReference type="RuleBase" id="RU000461"/>
    </source>
</evidence>
<gene>
    <name evidence="10" type="primary">LOC101900639</name>
</gene>
<keyword evidence="5 7" id="KW-0408">Iron</keyword>
<dbReference type="PANTHER" id="PTHR24303">
    <property type="entry name" value="HEME-BINDING MONOOXYGENASE FAMILY"/>
    <property type="match status" value="1"/>
</dbReference>
<keyword evidence="8" id="KW-1133">Transmembrane helix</keyword>
<feature type="transmembrane region" description="Helical" evidence="8">
    <location>
        <begin position="7"/>
        <end position="28"/>
    </location>
</feature>
<keyword evidence="8" id="KW-0472">Membrane</keyword>
<evidence type="ECO:0000256" key="5">
    <source>
        <dbReference type="ARBA" id="ARBA00023004"/>
    </source>
</evidence>
<dbReference type="SUPFAM" id="SSF48264">
    <property type="entry name" value="Cytochrome P450"/>
    <property type="match status" value="1"/>
</dbReference>
<evidence type="ECO:0000256" key="6">
    <source>
        <dbReference type="ARBA" id="ARBA00023033"/>
    </source>
</evidence>
<name>A0ABM3VA51_MUSDO</name>
<dbReference type="PROSITE" id="PS00086">
    <property type="entry name" value="CYTOCHROME_P450"/>
    <property type="match status" value="1"/>
</dbReference>
<evidence type="ECO:0000256" key="1">
    <source>
        <dbReference type="ARBA" id="ARBA00001971"/>
    </source>
</evidence>
<keyword evidence="7" id="KW-0349">Heme</keyword>
<keyword evidence="6 7" id="KW-0503">Monooxygenase</keyword>
<protein>
    <submittedName>
        <fullName evidence="10">Cytochrome P450 307a1</fullName>
    </submittedName>
</protein>
<comment type="cofactor">
    <cofactor evidence="1">
        <name>heme</name>
        <dbReference type="ChEBI" id="CHEBI:30413"/>
    </cofactor>
</comment>
<sequence length="571" mass="65907">MIMVLVTILNCILFCVVCMYINALYNYYRKVYISNVTNGENRTKYIRKQYKQAPGPAPLPIFGHLIWLSGYKVPFQGLTELSERFGDVYSLTLGTRRCLVVSSLDKIREVLNEKGKFFGGRPDFIRYHKLFGGDRNNSLALCDWSSLQQKRRNIARRHCSPRSSSLFFTKMSDVACSEIDTFFKTLKEKLFPGEEHDIKLIIQEASANMFLQYMCSVRFDYNDQEFQTFVNSFDQIFWEINQGYAVDFLPWLAPLYKKHTDTIIDWSTTIRKFILERVIRGREKIYERIEPDVDFTNALLKTVVEDEHFSRETIIYMLEDFLGGHSAIGNLVMITLAHIAHNNEIGKNIQSEADAVSENGRRLLNLYDMDRMPYTMATISEVLRFSSSPIVPHVATEDTTISDYGVVKGTIVFINNFKLNRSEKYWKCPNLFQPERFLDRSDVDASCTKDAVRILPRRRHSDGADSGVEFEIEDLLIPERKKNGLNTDLADRRNKSEIHLKKNIPHFLPFSIGKRTCIGQSLVRGFGFILLANILQRYDIISSNLANVRTIPACVALPTKTFSLELKNRNL</sequence>
<dbReference type="Proteomes" id="UP001652621">
    <property type="component" value="Unplaced"/>
</dbReference>
<dbReference type="InterPro" id="IPR002401">
    <property type="entry name" value="Cyt_P450_E_grp-I"/>
</dbReference>
<dbReference type="InterPro" id="IPR036396">
    <property type="entry name" value="Cyt_P450_sf"/>
</dbReference>
<evidence type="ECO:0000313" key="10">
    <source>
        <dbReference type="RefSeq" id="XP_058982653.1"/>
    </source>
</evidence>
<accession>A0ABM3VA51</accession>
<keyword evidence="9" id="KW-1185">Reference proteome</keyword>
<keyword evidence="8" id="KW-0812">Transmembrane</keyword>
<dbReference type="Gene3D" id="1.10.630.10">
    <property type="entry name" value="Cytochrome P450"/>
    <property type="match status" value="1"/>
</dbReference>
<evidence type="ECO:0000256" key="8">
    <source>
        <dbReference type="SAM" id="Phobius"/>
    </source>
</evidence>
<dbReference type="PANTHER" id="PTHR24303:SF31">
    <property type="entry name" value="CYTOCHROME P450 307A1-RELATED"/>
    <property type="match status" value="1"/>
</dbReference>
<evidence type="ECO:0000256" key="3">
    <source>
        <dbReference type="ARBA" id="ARBA00022723"/>
    </source>
</evidence>
<organism evidence="9 10">
    <name type="scientific">Musca domestica</name>
    <name type="common">House fly</name>
    <dbReference type="NCBI Taxonomy" id="7370"/>
    <lineage>
        <taxon>Eukaryota</taxon>
        <taxon>Metazoa</taxon>
        <taxon>Ecdysozoa</taxon>
        <taxon>Arthropoda</taxon>
        <taxon>Hexapoda</taxon>
        <taxon>Insecta</taxon>
        <taxon>Pterygota</taxon>
        <taxon>Neoptera</taxon>
        <taxon>Endopterygota</taxon>
        <taxon>Diptera</taxon>
        <taxon>Brachycera</taxon>
        <taxon>Muscomorpha</taxon>
        <taxon>Muscoidea</taxon>
        <taxon>Muscidae</taxon>
        <taxon>Musca</taxon>
    </lineage>
</organism>
<evidence type="ECO:0000256" key="4">
    <source>
        <dbReference type="ARBA" id="ARBA00023002"/>
    </source>
</evidence>
<evidence type="ECO:0000256" key="2">
    <source>
        <dbReference type="ARBA" id="ARBA00010617"/>
    </source>
</evidence>